<evidence type="ECO:0000256" key="1">
    <source>
        <dbReference type="SAM" id="SignalP"/>
    </source>
</evidence>
<comment type="caution">
    <text evidence="2">The sequence shown here is derived from an EMBL/GenBank/DDBJ whole genome shotgun (WGS) entry which is preliminary data.</text>
</comment>
<gene>
    <name evidence="2" type="ORF">ANOM_011735</name>
</gene>
<proteinExistence type="predicted"/>
<accession>A0A0L1ILF3</accession>
<protein>
    <submittedName>
        <fullName evidence="2">Uncharacterized protein</fullName>
    </submittedName>
</protein>
<organism evidence="2 3">
    <name type="scientific">Aspergillus nomiae NRRL (strain ATCC 15546 / NRRL 13137 / CBS 260.88 / M93)</name>
    <dbReference type="NCBI Taxonomy" id="1509407"/>
    <lineage>
        <taxon>Eukaryota</taxon>
        <taxon>Fungi</taxon>
        <taxon>Dikarya</taxon>
        <taxon>Ascomycota</taxon>
        <taxon>Pezizomycotina</taxon>
        <taxon>Eurotiomycetes</taxon>
        <taxon>Eurotiomycetidae</taxon>
        <taxon>Eurotiales</taxon>
        <taxon>Aspergillaceae</taxon>
        <taxon>Aspergillus</taxon>
        <taxon>Aspergillus subgen. Circumdati</taxon>
    </lineage>
</organism>
<dbReference type="GeneID" id="26813539"/>
<feature type="signal peptide" evidence="1">
    <location>
        <begin position="1"/>
        <end position="20"/>
    </location>
</feature>
<dbReference type="AlphaFoldDB" id="A0A0L1ILF3"/>
<feature type="chain" id="PRO_5005552711" evidence="1">
    <location>
        <begin position="21"/>
        <end position="80"/>
    </location>
</feature>
<keyword evidence="3" id="KW-1185">Reference proteome</keyword>
<name>A0A0L1ILF3_ASPN3</name>
<sequence>MKLSTIILVTTSVLLSGTAATSFDSAEVCRKQCYRSKHHCPKGWYAKKMNRCWTCCRKSKADYVDDDYDYEYDYEVFEWE</sequence>
<evidence type="ECO:0000313" key="3">
    <source>
        <dbReference type="Proteomes" id="UP000037505"/>
    </source>
</evidence>
<dbReference type="Proteomes" id="UP000037505">
    <property type="component" value="Unassembled WGS sequence"/>
</dbReference>
<reference evidence="2 3" key="1">
    <citation type="submission" date="2014-06" db="EMBL/GenBank/DDBJ databases">
        <title>The Genome of the Aflatoxigenic Filamentous Fungus Aspergillus nomius.</title>
        <authorList>
            <person name="Moore M.G."/>
            <person name="Shannon B.M."/>
            <person name="Brian M.M."/>
        </authorList>
    </citation>
    <scope>NUCLEOTIDE SEQUENCE [LARGE SCALE GENOMIC DNA]</scope>
    <source>
        <strain evidence="2 3">NRRL 13137</strain>
    </source>
</reference>
<dbReference type="EMBL" id="JNOM01000614">
    <property type="protein sequence ID" value="KNG80404.1"/>
    <property type="molecule type" value="Genomic_DNA"/>
</dbReference>
<evidence type="ECO:0000313" key="2">
    <source>
        <dbReference type="EMBL" id="KNG80404.1"/>
    </source>
</evidence>
<dbReference type="OrthoDB" id="4500068at2759"/>
<keyword evidence="1" id="KW-0732">Signal</keyword>
<dbReference type="RefSeq" id="XP_015401327.1">
    <property type="nucleotide sequence ID" value="XM_015556991.1"/>
</dbReference>